<evidence type="ECO:0000313" key="1">
    <source>
        <dbReference type="EMBL" id="KAG8003176.1"/>
    </source>
</evidence>
<dbReference type="Proteomes" id="UP000805704">
    <property type="component" value="Chromosome 4"/>
</dbReference>
<gene>
    <name evidence="1" type="ORF">GBF38_007558</name>
</gene>
<proteinExistence type="predicted"/>
<accession>A0ACB7EMB0</accession>
<dbReference type="EMBL" id="CM024792">
    <property type="protein sequence ID" value="KAG8003176.1"/>
    <property type="molecule type" value="Genomic_DNA"/>
</dbReference>
<comment type="caution">
    <text evidence="1">The sequence shown here is derived from an EMBL/GenBank/DDBJ whole genome shotgun (WGS) entry which is preliminary data.</text>
</comment>
<protein>
    <submittedName>
        <fullName evidence="1">Uncharacterized protein</fullName>
    </submittedName>
</protein>
<evidence type="ECO:0000313" key="2">
    <source>
        <dbReference type="Proteomes" id="UP000805704"/>
    </source>
</evidence>
<organism evidence="1 2">
    <name type="scientific">Nibea albiflora</name>
    <name type="common">Yellow drum</name>
    <name type="synonym">Corvina albiflora</name>
    <dbReference type="NCBI Taxonomy" id="240163"/>
    <lineage>
        <taxon>Eukaryota</taxon>
        <taxon>Metazoa</taxon>
        <taxon>Chordata</taxon>
        <taxon>Craniata</taxon>
        <taxon>Vertebrata</taxon>
        <taxon>Euteleostomi</taxon>
        <taxon>Actinopterygii</taxon>
        <taxon>Neopterygii</taxon>
        <taxon>Teleostei</taxon>
        <taxon>Neoteleostei</taxon>
        <taxon>Acanthomorphata</taxon>
        <taxon>Eupercaria</taxon>
        <taxon>Sciaenidae</taxon>
        <taxon>Nibea</taxon>
    </lineage>
</organism>
<name>A0ACB7EMB0_NIBAL</name>
<reference evidence="1" key="1">
    <citation type="submission" date="2020-04" db="EMBL/GenBank/DDBJ databases">
        <title>A chromosome-scale assembly and high-density genetic map of the yellow drum (Nibea albiflora) genome.</title>
        <authorList>
            <person name="Xu D."/>
            <person name="Zhang W."/>
            <person name="Chen R."/>
            <person name="Tan P."/>
            <person name="Wang L."/>
            <person name="Song H."/>
            <person name="Tian L."/>
            <person name="Zhu Q."/>
            <person name="Wang B."/>
        </authorList>
    </citation>
    <scope>NUCLEOTIDE SEQUENCE</scope>
    <source>
        <strain evidence="1">ZJHYS-2018</strain>
    </source>
</reference>
<sequence>MQRPRNPRGDQRSDEEQTTVRGCSCETSCQLNQELEETKEQLKRQKSLKEMFINKEKETRRELERLKKYTDPETLSTAKIANQVRDTTKRKKKKLLQVDYEELQVAHIINEEKFTSDLQAEKNNNKLLQQELERLRISYKVLNARYENDKNKMIQQEMDKLCISHSESTQKYETEVIAVKQQADTLQSELDNEVKAHAVSVSEGFHKIQNLRAEQEALRQKMEEEMTVLKQNALKSEKIFESELEELNTQLSVQVSLNLKLSTELKAEREALQKITSRDDNQPPKEAEVAEKQEEQQETTSPALALEPQREAQGTLPDRTAPPPSVWKRTRHFLGLRKPERWKRRRED</sequence>
<keyword evidence="2" id="KW-1185">Reference proteome</keyword>